<accession>A0AAW7R0R5</accession>
<evidence type="ECO:0000256" key="2">
    <source>
        <dbReference type="ARBA" id="ARBA00022670"/>
    </source>
</evidence>
<evidence type="ECO:0000256" key="7">
    <source>
        <dbReference type="ARBA" id="ARBA00023239"/>
    </source>
</evidence>
<dbReference type="RefSeq" id="WP_301774650.1">
    <property type="nucleotide sequence ID" value="NZ_JAGGJB010000004.1"/>
</dbReference>
<keyword evidence="7" id="KW-0456">Lyase</keyword>
<dbReference type="Proteomes" id="UP001169491">
    <property type="component" value="Unassembled WGS sequence"/>
</dbReference>
<dbReference type="InterPro" id="IPR036590">
    <property type="entry name" value="SRAP-like"/>
</dbReference>
<dbReference type="AlphaFoldDB" id="A0AAW7R0R5"/>
<dbReference type="PANTHER" id="PTHR13604">
    <property type="entry name" value="DC12-RELATED"/>
    <property type="match status" value="1"/>
</dbReference>
<dbReference type="GO" id="GO:0008233">
    <property type="term" value="F:peptidase activity"/>
    <property type="evidence" value="ECO:0007669"/>
    <property type="project" value="UniProtKB-KW"/>
</dbReference>
<proteinExistence type="inferred from homology"/>
<dbReference type="Proteomes" id="UP001169492">
    <property type="component" value="Unassembled WGS sequence"/>
</dbReference>
<organism evidence="9 12">
    <name type="scientific">Pseudidiomarina terrestris</name>
    <dbReference type="NCBI Taxonomy" id="2820060"/>
    <lineage>
        <taxon>Bacteria</taxon>
        <taxon>Pseudomonadati</taxon>
        <taxon>Pseudomonadota</taxon>
        <taxon>Gammaproteobacteria</taxon>
        <taxon>Alteromonadales</taxon>
        <taxon>Idiomarinaceae</taxon>
        <taxon>Pseudidiomarina</taxon>
    </lineage>
</organism>
<evidence type="ECO:0000313" key="9">
    <source>
        <dbReference type="EMBL" id="MDN7124854.1"/>
    </source>
</evidence>
<evidence type="ECO:0000256" key="3">
    <source>
        <dbReference type="ARBA" id="ARBA00022763"/>
    </source>
</evidence>
<dbReference type="GO" id="GO:0006508">
    <property type="term" value="P:proteolysis"/>
    <property type="evidence" value="ECO:0007669"/>
    <property type="project" value="UniProtKB-KW"/>
</dbReference>
<dbReference type="Pfam" id="PF02586">
    <property type="entry name" value="SRAP"/>
    <property type="match status" value="1"/>
</dbReference>
<dbReference type="InterPro" id="IPR003738">
    <property type="entry name" value="SRAP"/>
</dbReference>
<dbReference type="GO" id="GO:0016829">
    <property type="term" value="F:lyase activity"/>
    <property type="evidence" value="ECO:0007669"/>
    <property type="project" value="UniProtKB-KW"/>
</dbReference>
<evidence type="ECO:0000313" key="11">
    <source>
        <dbReference type="Proteomes" id="UP001169491"/>
    </source>
</evidence>
<dbReference type="EC" id="3.4.-.-" evidence="8"/>
<dbReference type="EMBL" id="JAGGJB010000004">
    <property type="protein sequence ID" value="MDN7124854.1"/>
    <property type="molecule type" value="Genomic_DNA"/>
</dbReference>
<evidence type="ECO:0000256" key="1">
    <source>
        <dbReference type="ARBA" id="ARBA00008136"/>
    </source>
</evidence>
<gene>
    <name evidence="9" type="ORF">J6I90_08165</name>
    <name evidence="10" type="ORF">J6I92_07290</name>
</gene>
<dbReference type="EMBL" id="JAGGJC010000002">
    <property type="protein sequence ID" value="MDN7129672.1"/>
    <property type="molecule type" value="Genomic_DNA"/>
</dbReference>
<keyword evidence="3" id="KW-0227">DNA damage</keyword>
<reference evidence="11 12" key="1">
    <citation type="submission" date="2021-03" db="EMBL/GenBank/DDBJ databases">
        <title>Pseudidiomarina terrestris, a new bacterium isolated from saline soil.</title>
        <authorList>
            <person name="Galisteo C."/>
            <person name="De La Haba R."/>
            <person name="Sanchez-Porro C."/>
            <person name="Ventosa A."/>
        </authorList>
    </citation>
    <scope>NUCLEOTIDE SEQUENCE [LARGE SCALE GENOMIC DNA]</scope>
    <source>
        <strain evidence="9 12">1APP75-32.1</strain>
        <strain evidence="11">1APR75-15</strain>
        <strain evidence="10">1ASR75-15</strain>
    </source>
</reference>
<dbReference type="SUPFAM" id="SSF143081">
    <property type="entry name" value="BB1717-like"/>
    <property type="match status" value="1"/>
</dbReference>
<sequence length="194" mass="22315">MCGRLDINDHQLTRFVSEQLGLNFTTQTNHDLRPTQQVEIVAQTQEQELQQLSSNWGIQPQWAKRPLINAQAETAATKPTFKAAFKLHRCVVPCSGWYEWKAEEGQSKKTKYLFTHPDEQPFYMAGLYFPMTDGEKRLVTLTTEPTPQCLEYHHRMPLLVRPDEVTFWLTSNAEALDPLLHAPQDIPLSIHKAS</sequence>
<dbReference type="PANTHER" id="PTHR13604:SF0">
    <property type="entry name" value="ABASIC SITE PROCESSING PROTEIN HMCES"/>
    <property type="match status" value="1"/>
</dbReference>
<dbReference type="GO" id="GO:0106300">
    <property type="term" value="P:protein-DNA covalent cross-linking repair"/>
    <property type="evidence" value="ECO:0007669"/>
    <property type="project" value="InterPro"/>
</dbReference>
<evidence type="ECO:0000256" key="5">
    <source>
        <dbReference type="ARBA" id="ARBA00023124"/>
    </source>
</evidence>
<protein>
    <recommendedName>
        <fullName evidence="8">Abasic site processing protein</fullName>
        <ecNumber evidence="8">3.4.-.-</ecNumber>
    </recommendedName>
</protein>
<dbReference type="GO" id="GO:0003697">
    <property type="term" value="F:single-stranded DNA binding"/>
    <property type="evidence" value="ECO:0007669"/>
    <property type="project" value="InterPro"/>
</dbReference>
<comment type="similarity">
    <text evidence="1 8">Belongs to the SOS response-associated peptidase family.</text>
</comment>
<keyword evidence="6" id="KW-0238">DNA-binding</keyword>
<keyword evidence="5" id="KW-0190">Covalent protein-DNA linkage</keyword>
<evidence type="ECO:0000256" key="4">
    <source>
        <dbReference type="ARBA" id="ARBA00022801"/>
    </source>
</evidence>
<keyword evidence="11" id="KW-1185">Reference proteome</keyword>
<dbReference type="Gene3D" id="3.90.1680.10">
    <property type="entry name" value="SOS response associated peptidase-like"/>
    <property type="match status" value="1"/>
</dbReference>
<evidence type="ECO:0000256" key="8">
    <source>
        <dbReference type="RuleBase" id="RU364100"/>
    </source>
</evidence>
<evidence type="ECO:0000256" key="6">
    <source>
        <dbReference type="ARBA" id="ARBA00023125"/>
    </source>
</evidence>
<keyword evidence="4 8" id="KW-0378">Hydrolase</keyword>
<name>A0AAW7R0R5_9GAMM</name>
<comment type="caution">
    <text evidence="9">The sequence shown here is derived from an EMBL/GenBank/DDBJ whole genome shotgun (WGS) entry which is preliminary data.</text>
</comment>
<evidence type="ECO:0000313" key="10">
    <source>
        <dbReference type="EMBL" id="MDN7129672.1"/>
    </source>
</evidence>
<keyword evidence="2 8" id="KW-0645">Protease</keyword>
<evidence type="ECO:0000313" key="12">
    <source>
        <dbReference type="Proteomes" id="UP001169492"/>
    </source>
</evidence>